<dbReference type="AlphaFoldDB" id="A0A6J5BTD9"/>
<gene>
    <name evidence="1" type="ORF">LMG24238_04474</name>
</gene>
<evidence type="ECO:0000313" key="1">
    <source>
        <dbReference type="EMBL" id="CAB3715404.1"/>
    </source>
</evidence>
<proteinExistence type="predicted"/>
<accession>A0A6J5BTD9</accession>
<protein>
    <submittedName>
        <fullName evidence="1">Uncharacterized protein</fullName>
    </submittedName>
</protein>
<dbReference type="EMBL" id="CADIKC010000006">
    <property type="protein sequence ID" value="CAB3715404.1"/>
    <property type="molecule type" value="Genomic_DNA"/>
</dbReference>
<keyword evidence="2" id="KW-1185">Reference proteome</keyword>
<name>A0A6J5BTD9_9BURK</name>
<organism evidence="1 2">
    <name type="scientific">Paraburkholderia sediminicola</name>
    <dbReference type="NCBI Taxonomy" id="458836"/>
    <lineage>
        <taxon>Bacteria</taxon>
        <taxon>Pseudomonadati</taxon>
        <taxon>Pseudomonadota</taxon>
        <taxon>Betaproteobacteria</taxon>
        <taxon>Burkholderiales</taxon>
        <taxon>Burkholderiaceae</taxon>
        <taxon>Paraburkholderia</taxon>
    </lineage>
</organism>
<dbReference type="Proteomes" id="UP000494255">
    <property type="component" value="Unassembled WGS sequence"/>
</dbReference>
<evidence type="ECO:0000313" key="2">
    <source>
        <dbReference type="Proteomes" id="UP000494255"/>
    </source>
</evidence>
<sequence length="81" mass="8956">MRFINHGVCGATLILATVGMTHRFQDESLSPGGAGASPGGACSCRQNTFGIVLHRLVCMHLKQTDRTLNRRRRRWISKHAP</sequence>
<reference evidence="1 2" key="1">
    <citation type="submission" date="2020-04" db="EMBL/GenBank/DDBJ databases">
        <authorList>
            <person name="De Canck E."/>
        </authorList>
    </citation>
    <scope>NUCLEOTIDE SEQUENCE [LARGE SCALE GENOMIC DNA]</scope>
    <source>
        <strain evidence="1 2">LMG 24238</strain>
    </source>
</reference>